<dbReference type="InterPro" id="IPR011285">
    <property type="entry name" value="FabG-rel"/>
</dbReference>
<dbReference type="GO" id="GO:0016491">
    <property type="term" value="F:oxidoreductase activity"/>
    <property type="evidence" value="ECO:0007669"/>
    <property type="project" value="UniProtKB-KW"/>
</dbReference>
<sequence>MKPLKDRSISLNDLHYGIGRAIALKLASQGYDITVHCKSGVADAQATCAAIQALGQATSLLQFDVCDRAAAKAQIEQDIAQHGAYYGVVCNAGITNDMAFPAMQGEDWDCVIRTGLDGFYNVVHPTVMPMVQNRKGGRIVTMASVSGIAGNRGQVNYSAAKAGIIGATKALSLELAKRKITVNCVAPGLIETAMTDELPVDEMLKMIPLKRMGTVDEVAGTVAFLISDDAAYITRQVISVNGGMV</sequence>
<dbReference type="Gene3D" id="3.40.50.720">
    <property type="entry name" value="NAD(P)-binding Rossmann-like Domain"/>
    <property type="match status" value="1"/>
</dbReference>
<dbReference type="PRINTS" id="PR00080">
    <property type="entry name" value="SDRFAMILY"/>
</dbReference>
<name>A0A0U2VBP1_9GAMM</name>
<dbReference type="NCBIfam" id="NF009466">
    <property type="entry name" value="PRK12826.1-2"/>
    <property type="match status" value="1"/>
</dbReference>
<dbReference type="EMBL" id="CP011035">
    <property type="protein sequence ID" value="ALS35052.1"/>
    <property type="molecule type" value="Genomic_DNA"/>
</dbReference>
<dbReference type="InterPro" id="IPR036291">
    <property type="entry name" value="NAD(P)-bd_dom_sf"/>
</dbReference>
<dbReference type="PATRIC" id="fig|1315283.4.peg.3641"/>
<dbReference type="AlphaFoldDB" id="A0A0U2VBP1"/>
<dbReference type="FunFam" id="3.40.50.720:FF:000173">
    <property type="entry name" value="3-oxoacyl-[acyl-carrier protein] reductase"/>
    <property type="match status" value="1"/>
</dbReference>
<proteinExistence type="inferred from homology"/>
<dbReference type="Pfam" id="PF13561">
    <property type="entry name" value="adh_short_C2"/>
    <property type="match status" value="1"/>
</dbReference>
<evidence type="ECO:0000256" key="1">
    <source>
        <dbReference type="ARBA" id="ARBA00006484"/>
    </source>
</evidence>
<dbReference type="InterPro" id="IPR050259">
    <property type="entry name" value="SDR"/>
</dbReference>
<dbReference type="NCBIfam" id="TIGR01831">
    <property type="entry name" value="fabG_rel"/>
    <property type="match status" value="1"/>
</dbReference>
<dbReference type="KEGG" id="ptn:PTRA_b0597"/>
<dbReference type="OrthoDB" id="9804774at2"/>
<comment type="similarity">
    <text evidence="1">Belongs to the short-chain dehydrogenases/reductases (SDR) family.</text>
</comment>
<evidence type="ECO:0000256" key="2">
    <source>
        <dbReference type="ARBA" id="ARBA00023002"/>
    </source>
</evidence>
<dbReference type="RefSeq" id="WP_058375014.1">
    <property type="nucleotide sequence ID" value="NZ_CP011035.1"/>
</dbReference>
<protein>
    <submittedName>
        <fullName evidence="3">3-oxoacyl-[acyl-carrier protein] reductase</fullName>
    </submittedName>
</protein>
<dbReference type="SUPFAM" id="SSF51735">
    <property type="entry name" value="NAD(P)-binding Rossmann-fold domains"/>
    <property type="match status" value="1"/>
</dbReference>
<evidence type="ECO:0000313" key="4">
    <source>
        <dbReference type="Proteomes" id="UP000065261"/>
    </source>
</evidence>
<accession>A0A0U2VBP1</accession>
<dbReference type="Proteomes" id="UP000065261">
    <property type="component" value="Chromosome II"/>
</dbReference>
<reference evidence="3 4" key="1">
    <citation type="submission" date="2015-03" db="EMBL/GenBank/DDBJ databases">
        <authorList>
            <person name="Murphy D."/>
        </authorList>
    </citation>
    <scope>NUCLEOTIDE SEQUENCE [LARGE SCALE GENOMIC DNA]</scope>
    <source>
        <strain evidence="3 4">KMM 520</strain>
    </source>
</reference>
<gene>
    <name evidence="3" type="primary">fabG</name>
    <name evidence="3" type="ORF">PTRA_b0597</name>
</gene>
<organism evidence="3">
    <name type="scientific">Pseudoalteromonas translucida KMM 520</name>
    <dbReference type="NCBI Taxonomy" id="1315283"/>
    <lineage>
        <taxon>Bacteria</taxon>
        <taxon>Pseudomonadati</taxon>
        <taxon>Pseudomonadota</taxon>
        <taxon>Gammaproteobacteria</taxon>
        <taxon>Alteromonadales</taxon>
        <taxon>Pseudoalteromonadaceae</taxon>
        <taxon>Pseudoalteromonas</taxon>
    </lineage>
</organism>
<dbReference type="PANTHER" id="PTHR42879:SF2">
    <property type="entry name" value="3-OXOACYL-[ACYL-CARRIER-PROTEIN] REDUCTASE FABG"/>
    <property type="match status" value="1"/>
</dbReference>
<evidence type="ECO:0000313" key="3">
    <source>
        <dbReference type="EMBL" id="ALS35052.1"/>
    </source>
</evidence>
<keyword evidence="2" id="KW-0560">Oxidoreductase</keyword>
<dbReference type="InterPro" id="IPR002347">
    <property type="entry name" value="SDR_fam"/>
</dbReference>
<dbReference type="PRINTS" id="PR00081">
    <property type="entry name" value="GDHRDH"/>
</dbReference>
<dbReference type="PANTHER" id="PTHR42879">
    <property type="entry name" value="3-OXOACYL-(ACYL-CARRIER-PROTEIN) REDUCTASE"/>
    <property type="match status" value="1"/>
</dbReference>
<dbReference type="NCBIfam" id="NF004200">
    <property type="entry name" value="PRK05653.1-5"/>
    <property type="match status" value="1"/>
</dbReference>